<gene>
    <name evidence="2" type="ORF">GT020_07725</name>
</gene>
<dbReference type="GO" id="GO:0016747">
    <property type="term" value="F:acyltransferase activity, transferring groups other than amino-acyl groups"/>
    <property type="evidence" value="ECO:0007669"/>
    <property type="project" value="InterPro"/>
</dbReference>
<proteinExistence type="predicted"/>
<accession>A0A6L9G9C3</accession>
<sequence>MSSMTPRDSDTGSLSVIRGATEQDLNRMASDMIQYLPDGLFPHLGKRFVRRWMKTFLTEQHGVALVAVTNEGQYAGFLIGSTNQIRHVSDVLANQKWVLLFSGLAALAIRPRVLLHFLYTRARPYARRLLGRTTTNPISSSSGSDVSPAVITSLVVLPTMRREGFGRLLVDEFLKRAAAAQAPLAELATTAGEDGAGKFYEQLRWRRVKQRFSKDGTLTHTYHRYLH</sequence>
<dbReference type="Gene3D" id="3.40.630.30">
    <property type="match status" value="1"/>
</dbReference>
<evidence type="ECO:0000313" key="3">
    <source>
        <dbReference type="Proteomes" id="UP000477543"/>
    </source>
</evidence>
<reference evidence="2 3" key="1">
    <citation type="submission" date="2020-01" db="EMBL/GenBank/DDBJ databases">
        <title>Glutamicibacter soli M275.</title>
        <authorList>
            <person name="Meng X."/>
        </authorList>
    </citation>
    <scope>NUCLEOTIDE SEQUENCE [LARGE SCALE GENOMIC DNA]</scope>
    <source>
        <strain evidence="2 3">M275</strain>
    </source>
</reference>
<evidence type="ECO:0000313" key="2">
    <source>
        <dbReference type="EMBL" id="NAZ15956.1"/>
    </source>
</evidence>
<dbReference type="InterPro" id="IPR000182">
    <property type="entry name" value="GNAT_dom"/>
</dbReference>
<dbReference type="SUPFAM" id="SSF55729">
    <property type="entry name" value="Acyl-CoA N-acyltransferases (Nat)"/>
    <property type="match status" value="1"/>
</dbReference>
<dbReference type="Proteomes" id="UP000477543">
    <property type="component" value="Unassembled WGS sequence"/>
</dbReference>
<name>A0A6L9G9C3_9MICC</name>
<keyword evidence="2" id="KW-0808">Transferase</keyword>
<dbReference type="Pfam" id="PF13673">
    <property type="entry name" value="Acetyltransf_10"/>
    <property type="match status" value="1"/>
</dbReference>
<evidence type="ECO:0000259" key="1">
    <source>
        <dbReference type="PROSITE" id="PS51186"/>
    </source>
</evidence>
<dbReference type="InterPro" id="IPR016181">
    <property type="entry name" value="Acyl_CoA_acyltransferase"/>
</dbReference>
<dbReference type="RefSeq" id="WP_161448506.1">
    <property type="nucleotide sequence ID" value="NZ_WYDN01000005.1"/>
</dbReference>
<comment type="caution">
    <text evidence="2">The sequence shown here is derived from an EMBL/GenBank/DDBJ whole genome shotgun (WGS) entry which is preliminary data.</text>
</comment>
<dbReference type="EMBL" id="WYDN01000005">
    <property type="protein sequence ID" value="NAZ15956.1"/>
    <property type="molecule type" value="Genomic_DNA"/>
</dbReference>
<dbReference type="AlphaFoldDB" id="A0A6L9G9C3"/>
<protein>
    <submittedName>
        <fullName evidence="2">GNAT family N-acetyltransferase</fullName>
    </submittedName>
</protein>
<organism evidence="2 3">
    <name type="scientific">Glutamicibacter soli</name>
    <dbReference type="NCBI Taxonomy" id="453836"/>
    <lineage>
        <taxon>Bacteria</taxon>
        <taxon>Bacillati</taxon>
        <taxon>Actinomycetota</taxon>
        <taxon>Actinomycetes</taxon>
        <taxon>Micrococcales</taxon>
        <taxon>Micrococcaceae</taxon>
        <taxon>Glutamicibacter</taxon>
    </lineage>
</organism>
<dbReference type="PROSITE" id="PS51186">
    <property type="entry name" value="GNAT"/>
    <property type="match status" value="1"/>
</dbReference>
<feature type="domain" description="N-acetyltransferase" evidence="1">
    <location>
        <begin position="15"/>
        <end position="227"/>
    </location>
</feature>